<dbReference type="PANTHER" id="PTHR31121">
    <property type="entry name" value="ALPHA-1,2 MANNOSYLTRANSFERASE KTR1"/>
    <property type="match status" value="1"/>
</dbReference>
<comment type="similarity">
    <text evidence="1">Belongs to the glycosyltransferase 15 family.</text>
</comment>
<dbReference type="PROSITE" id="PS51257">
    <property type="entry name" value="PROKAR_LIPOPROTEIN"/>
    <property type="match status" value="1"/>
</dbReference>
<dbReference type="GO" id="GO:0005794">
    <property type="term" value="C:Golgi apparatus"/>
    <property type="evidence" value="ECO:0007669"/>
    <property type="project" value="TreeGrafter"/>
</dbReference>
<dbReference type="GO" id="GO:0016020">
    <property type="term" value="C:membrane"/>
    <property type="evidence" value="ECO:0007669"/>
    <property type="project" value="InterPro"/>
</dbReference>
<proteinExistence type="inferred from homology"/>
<protein>
    <submittedName>
        <fullName evidence="3">Uncharacterized protein</fullName>
    </submittedName>
</protein>
<dbReference type="SUPFAM" id="SSF53448">
    <property type="entry name" value="Nucleotide-diphospho-sugar transferases"/>
    <property type="match status" value="1"/>
</dbReference>
<dbReference type="Gene3D" id="3.90.550.10">
    <property type="entry name" value="Spore Coat Polysaccharide Biosynthesis Protein SpsA, Chain A"/>
    <property type="match status" value="1"/>
</dbReference>
<dbReference type="PANTHER" id="PTHR31121:SF11">
    <property type="entry name" value="MANNOSYLTRANSFERASE KTR3-RELATED"/>
    <property type="match status" value="1"/>
</dbReference>
<evidence type="ECO:0000256" key="1">
    <source>
        <dbReference type="ARBA" id="ARBA00007677"/>
    </source>
</evidence>
<dbReference type="InterPro" id="IPR002685">
    <property type="entry name" value="Glyco_trans_15"/>
</dbReference>
<dbReference type="GO" id="GO:0006493">
    <property type="term" value="P:protein O-linked glycosylation"/>
    <property type="evidence" value="ECO:0007669"/>
    <property type="project" value="TreeGrafter"/>
</dbReference>
<dbReference type="Pfam" id="PF01793">
    <property type="entry name" value="Glyco_transf_15"/>
    <property type="match status" value="1"/>
</dbReference>
<sequence>MLQKRLTYLLVCALCSCVATMYMLRDRTGVFNGDKRALSPELRKAQPNGLTFVTAASATNGPPPVSCDSECRRFQRLMAEWPRDKPKAALVYLVHRIEYIVPSIQSVSDFFCRQFDYPIVIFHEAGPFSSPGTRNQVLSAAAWNSSRVFFQQVEFKLPTFLTKPVPAEIKCHSKIGYRHMCRFQAKGVFDQPVIKELEYMWQLDDDSRLLSSVTYDIFRFMHNRHLDYGYVWRHLDALACVTGLWEATSEFLRRTKIKPQFFDKWAEPYIFYNNFEVSRLSVWLSADYRSYVDYIDSKGGIYYHRWGDAPIKGIAVSIFIPENRTHFFTDIGYQHGGFVNGDTNFNHVTAYSENPQIRTIL</sequence>
<dbReference type="GO" id="GO:0000026">
    <property type="term" value="F:alpha-1,2-mannosyltransferase activity"/>
    <property type="evidence" value="ECO:0007669"/>
    <property type="project" value="TreeGrafter"/>
</dbReference>
<dbReference type="GO" id="GO:0000032">
    <property type="term" value="P:cell wall mannoprotein biosynthetic process"/>
    <property type="evidence" value="ECO:0007669"/>
    <property type="project" value="TreeGrafter"/>
</dbReference>
<evidence type="ECO:0000313" key="3">
    <source>
        <dbReference type="EMBL" id="KAK2190118.1"/>
    </source>
</evidence>
<keyword evidence="4" id="KW-1185">Reference proteome</keyword>
<keyword evidence="2" id="KW-0808">Transferase</keyword>
<comment type="caution">
    <text evidence="3">The sequence shown here is derived from an EMBL/GenBank/DDBJ whole genome shotgun (WGS) entry which is preliminary data.</text>
</comment>
<name>A0AAD9UHV3_RIDPI</name>
<evidence type="ECO:0000256" key="2">
    <source>
        <dbReference type="ARBA" id="ARBA00022679"/>
    </source>
</evidence>
<reference evidence="3" key="1">
    <citation type="journal article" date="2023" name="Mol. Biol. Evol.">
        <title>Third-Generation Sequencing Reveals the Adaptive Role of the Epigenome in Three Deep-Sea Polychaetes.</title>
        <authorList>
            <person name="Perez M."/>
            <person name="Aroh O."/>
            <person name="Sun Y."/>
            <person name="Lan Y."/>
            <person name="Juniper S.K."/>
            <person name="Young C.R."/>
            <person name="Angers B."/>
            <person name="Qian P.Y."/>
        </authorList>
    </citation>
    <scope>NUCLEOTIDE SEQUENCE</scope>
    <source>
        <strain evidence="3">R07B-5</strain>
    </source>
</reference>
<evidence type="ECO:0000313" key="4">
    <source>
        <dbReference type="Proteomes" id="UP001209878"/>
    </source>
</evidence>
<dbReference type="AlphaFoldDB" id="A0AAD9UHV3"/>
<gene>
    <name evidence="3" type="ORF">NP493_86g00000</name>
</gene>
<dbReference type="EMBL" id="JAODUO010000087">
    <property type="protein sequence ID" value="KAK2190118.1"/>
    <property type="molecule type" value="Genomic_DNA"/>
</dbReference>
<organism evidence="3 4">
    <name type="scientific">Ridgeia piscesae</name>
    <name type="common">Tubeworm</name>
    <dbReference type="NCBI Taxonomy" id="27915"/>
    <lineage>
        <taxon>Eukaryota</taxon>
        <taxon>Metazoa</taxon>
        <taxon>Spiralia</taxon>
        <taxon>Lophotrochozoa</taxon>
        <taxon>Annelida</taxon>
        <taxon>Polychaeta</taxon>
        <taxon>Sedentaria</taxon>
        <taxon>Canalipalpata</taxon>
        <taxon>Sabellida</taxon>
        <taxon>Siboglinidae</taxon>
        <taxon>Ridgeia</taxon>
    </lineage>
</organism>
<dbReference type="Proteomes" id="UP001209878">
    <property type="component" value="Unassembled WGS sequence"/>
</dbReference>
<dbReference type="InterPro" id="IPR029044">
    <property type="entry name" value="Nucleotide-diphossugar_trans"/>
</dbReference>
<dbReference type="GO" id="GO:0006487">
    <property type="term" value="P:protein N-linked glycosylation"/>
    <property type="evidence" value="ECO:0007669"/>
    <property type="project" value="TreeGrafter"/>
</dbReference>
<accession>A0AAD9UHV3</accession>